<proteinExistence type="predicted"/>
<name>A0A5Q4ZVQ6_9BURK</name>
<keyword evidence="3" id="KW-1185">Reference proteome</keyword>
<dbReference type="EMBL" id="LR699554">
    <property type="protein sequence ID" value="VVD34132.1"/>
    <property type="molecule type" value="Genomic_DNA"/>
</dbReference>
<dbReference type="Gene3D" id="2.30.30.240">
    <property type="entry name" value="PRC-barrel domain"/>
    <property type="match status" value="1"/>
</dbReference>
<gene>
    <name evidence="2" type="ORF">PDMSB3_2848</name>
</gene>
<dbReference type="SUPFAM" id="SSF50346">
    <property type="entry name" value="PRC-barrel domain"/>
    <property type="match status" value="1"/>
</dbReference>
<dbReference type="KEGG" id="pdio:PDMSB3_2848.1"/>
<evidence type="ECO:0000313" key="2">
    <source>
        <dbReference type="EMBL" id="VVD34132.1"/>
    </source>
</evidence>
<dbReference type="Pfam" id="PF05239">
    <property type="entry name" value="PRC"/>
    <property type="match status" value="1"/>
</dbReference>
<feature type="domain" description="PRC-barrel" evidence="1">
    <location>
        <begin position="81"/>
        <end position="139"/>
    </location>
</feature>
<evidence type="ECO:0000259" key="1">
    <source>
        <dbReference type="Pfam" id="PF05239"/>
    </source>
</evidence>
<dbReference type="InterPro" id="IPR027275">
    <property type="entry name" value="PRC-brl_dom"/>
</dbReference>
<dbReference type="InterPro" id="IPR011033">
    <property type="entry name" value="PRC_barrel-like_sf"/>
</dbReference>
<dbReference type="PANTHER" id="PTHR36505:SF1">
    <property type="entry name" value="BLR1072 PROTEIN"/>
    <property type="match status" value="1"/>
</dbReference>
<organism evidence="2 3">
    <name type="scientific">Paraburkholderia dioscoreae</name>
    <dbReference type="NCBI Taxonomy" id="2604047"/>
    <lineage>
        <taxon>Bacteria</taxon>
        <taxon>Pseudomonadati</taxon>
        <taxon>Pseudomonadota</taxon>
        <taxon>Betaproteobacteria</taxon>
        <taxon>Burkholderiales</taxon>
        <taxon>Burkholderiaceae</taxon>
        <taxon>Paraburkholderia</taxon>
    </lineage>
</organism>
<dbReference type="AlphaFoldDB" id="A0A5Q4ZVQ6"/>
<dbReference type="Proteomes" id="UP000325811">
    <property type="component" value="Chromosome II"/>
</dbReference>
<protein>
    <submittedName>
        <fullName evidence="2">PRC-barrel protein</fullName>
    </submittedName>
</protein>
<sequence length="173" mass="18737">MPPPDGAGHVACFLVLWYEANCSTDNQEPKMKARTLICATALAVICASQGAYAQIAGLQPLGGTVEQTNALLKGWSVRRALVDEPVYNDLNDKIGSIYDVIIAPDRKATYAVVSVGGFLGMGKHYVAIPVDHFQIRDGNLFLAGATKDALKSVPEFEYNKLEKATRPRKIKAD</sequence>
<evidence type="ECO:0000313" key="3">
    <source>
        <dbReference type="Proteomes" id="UP000325811"/>
    </source>
</evidence>
<dbReference type="PANTHER" id="PTHR36505">
    <property type="entry name" value="BLR1072 PROTEIN"/>
    <property type="match status" value="1"/>
</dbReference>
<reference evidence="2 3" key="1">
    <citation type="submission" date="2019-08" db="EMBL/GenBank/DDBJ databases">
        <authorList>
            <person name="Herpell B J."/>
        </authorList>
    </citation>
    <scope>NUCLEOTIDE SEQUENCE [LARGE SCALE GENOMIC DNA]</scope>
    <source>
        <strain evidence="3">Msb3</strain>
    </source>
</reference>
<accession>A0A5Q4ZVQ6</accession>